<keyword evidence="3" id="KW-1185">Reference proteome</keyword>
<dbReference type="Proteomes" id="UP000199377">
    <property type="component" value="Unassembled WGS sequence"/>
</dbReference>
<name>A0A1I3K939_9RHOB</name>
<feature type="transmembrane region" description="Helical" evidence="1">
    <location>
        <begin position="225"/>
        <end position="245"/>
    </location>
</feature>
<dbReference type="OrthoDB" id="9809543at2"/>
<dbReference type="AlphaFoldDB" id="A0A1I3K939"/>
<sequence>MTQATIRPRPMPQVRPIGYDDLGEAFRAGVSDFRRAPRFGLFFGGVYVLGGWIMWLLLSWVQAPWLMLPLALAFPLMGPFVAVGLYDVSRRLAAGQRLDWASVLGVVFAQRKRELGWMAFVTLFICFVWFYQIRTIMVLTMQNMSFSSFGQFLELVFTTTEGLTFLAVGTLVGGFLALVLFSTTVVAIPLLLERDRDFITAIITSVKAVTTSPAPMIGWGLTVTALMMVSILAGFLGLLVTLPVLGHATWHLYKRAVAPEA</sequence>
<feature type="transmembrane region" description="Helical" evidence="1">
    <location>
        <begin position="163"/>
        <end position="191"/>
    </location>
</feature>
<dbReference type="EMBL" id="FOQH01000008">
    <property type="protein sequence ID" value="SFI68977.1"/>
    <property type="molecule type" value="Genomic_DNA"/>
</dbReference>
<keyword evidence="1" id="KW-1133">Transmembrane helix</keyword>
<dbReference type="Pfam" id="PF09955">
    <property type="entry name" value="DUF2189"/>
    <property type="match status" value="1"/>
</dbReference>
<feature type="transmembrane region" description="Helical" evidence="1">
    <location>
        <begin position="115"/>
        <end position="133"/>
    </location>
</feature>
<proteinExistence type="predicted"/>
<organism evidence="2 3">
    <name type="scientific">Albimonas pacifica</name>
    <dbReference type="NCBI Taxonomy" id="1114924"/>
    <lineage>
        <taxon>Bacteria</taxon>
        <taxon>Pseudomonadati</taxon>
        <taxon>Pseudomonadota</taxon>
        <taxon>Alphaproteobacteria</taxon>
        <taxon>Rhodobacterales</taxon>
        <taxon>Paracoccaceae</taxon>
        <taxon>Albimonas</taxon>
    </lineage>
</organism>
<feature type="transmembrane region" description="Helical" evidence="1">
    <location>
        <begin position="39"/>
        <end position="60"/>
    </location>
</feature>
<keyword evidence="1" id="KW-0472">Membrane</keyword>
<feature type="transmembrane region" description="Helical" evidence="1">
    <location>
        <begin position="66"/>
        <end position="88"/>
    </location>
</feature>
<gene>
    <name evidence="2" type="ORF">SAMN05216258_108349</name>
</gene>
<evidence type="ECO:0000313" key="2">
    <source>
        <dbReference type="EMBL" id="SFI68977.1"/>
    </source>
</evidence>
<accession>A0A1I3K939</accession>
<evidence type="ECO:0000313" key="3">
    <source>
        <dbReference type="Proteomes" id="UP000199377"/>
    </source>
</evidence>
<reference evidence="2 3" key="1">
    <citation type="submission" date="2016-10" db="EMBL/GenBank/DDBJ databases">
        <authorList>
            <person name="de Groot N.N."/>
        </authorList>
    </citation>
    <scope>NUCLEOTIDE SEQUENCE [LARGE SCALE GENOMIC DNA]</scope>
    <source>
        <strain evidence="2 3">CGMCC 1.11030</strain>
    </source>
</reference>
<feature type="transmembrane region" description="Helical" evidence="1">
    <location>
        <begin position="198"/>
        <end position="219"/>
    </location>
</feature>
<dbReference type="InterPro" id="IPR018692">
    <property type="entry name" value="DUF2189"/>
</dbReference>
<protein>
    <submittedName>
        <fullName evidence="2">Uncharacterized membrane protein</fullName>
    </submittedName>
</protein>
<evidence type="ECO:0000256" key="1">
    <source>
        <dbReference type="SAM" id="Phobius"/>
    </source>
</evidence>
<dbReference type="STRING" id="1114924.SAMN05216258_108349"/>
<dbReference type="RefSeq" id="WP_092862180.1">
    <property type="nucleotide sequence ID" value="NZ_FOQH01000008.1"/>
</dbReference>
<keyword evidence="1" id="KW-0812">Transmembrane</keyword>